<evidence type="ECO:0000256" key="8">
    <source>
        <dbReference type="ARBA" id="ARBA00023065"/>
    </source>
</evidence>
<feature type="transmembrane region" description="Helical" evidence="15">
    <location>
        <begin position="340"/>
        <end position="359"/>
    </location>
</feature>
<feature type="domain" description="Neurotransmitter-gated ion-channel ligand-binding" evidence="16">
    <location>
        <begin position="1"/>
        <end position="162"/>
    </location>
</feature>
<dbReference type="Pfam" id="PF02932">
    <property type="entry name" value="Neur_chan_memb"/>
    <property type="match status" value="1"/>
</dbReference>
<sequence>MDYTATIFLRQRWTDDRLVFEGSNSITLDPRLVQLLWVPDTYIVDSKRSFLHDVTVDNRLVRLYSNGTVLYAIRITTTVACNMDLTKYPMDRQTCKLQLESWGYTAKDLIYAWMRGNDSVRGMDTLQLAQYTVEKYYTEVTTGKDETGIYPRLTLYFVLKRNIIYFILETYIPSSLLVILSWISFWISQSSVPARTCFGVTTVLAMTTILMGSRSTFPTANCFIKAIDVYLGICFSFVFGALLEYAVTHYCTEKQAALKEREKKITCEEEEDNFVILVNNDAKEKSIHDDKIENNNLKSDTRCHFREKICFWLKIREQINIFFSCFTVKNPEKIDYYSRVVFPLVFLIVNLIYWSYYLYL</sequence>
<evidence type="ECO:0000313" key="19">
    <source>
        <dbReference type="Proteomes" id="UP000824782"/>
    </source>
</evidence>
<evidence type="ECO:0000256" key="3">
    <source>
        <dbReference type="ARBA" id="ARBA00022448"/>
    </source>
</evidence>
<gene>
    <name evidence="18" type="ORF">GDO81_010770</name>
</gene>
<organism evidence="18 19">
    <name type="scientific">Engystomops pustulosus</name>
    <name type="common">Tungara frog</name>
    <name type="synonym">Physalaemus pustulosus</name>
    <dbReference type="NCBI Taxonomy" id="76066"/>
    <lineage>
        <taxon>Eukaryota</taxon>
        <taxon>Metazoa</taxon>
        <taxon>Chordata</taxon>
        <taxon>Craniata</taxon>
        <taxon>Vertebrata</taxon>
        <taxon>Euteleostomi</taxon>
        <taxon>Amphibia</taxon>
        <taxon>Batrachia</taxon>
        <taxon>Anura</taxon>
        <taxon>Neobatrachia</taxon>
        <taxon>Hyloidea</taxon>
        <taxon>Leptodactylidae</taxon>
        <taxon>Leiuperinae</taxon>
        <taxon>Engystomops</taxon>
    </lineage>
</organism>
<dbReference type="AlphaFoldDB" id="A0AAV7C2R2"/>
<feature type="transmembrane region" description="Helical" evidence="15">
    <location>
        <begin position="193"/>
        <end position="211"/>
    </location>
</feature>
<dbReference type="PRINTS" id="PR00253">
    <property type="entry name" value="GABAARECEPTR"/>
</dbReference>
<dbReference type="GO" id="GO:0005886">
    <property type="term" value="C:plasma membrane"/>
    <property type="evidence" value="ECO:0007669"/>
    <property type="project" value="UniProtKB-SubCell"/>
</dbReference>
<evidence type="ECO:0000256" key="5">
    <source>
        <dbReference type="ARBA" id="ARBA00022692"/>
    </source>
</evidence>
<evidence type="ECO:0000256" key="1">
    <source>
        <dbReference type="ARBA" id="ARBA00004141"/>
    </source>
</evidence>
<keyword evidence="11" id="KW-0868">Chloride</keyword>
<dbReference type="Gene3D" id="2.70.170.10">
    <property type="entry name" value="Neurotransmitter-gated ion-channel ligand-binding domain"/>
    <property type="match status" value="1"/>
</dbReference>
<evidence type="ECO:0000256" key="14">
    <source>
        <dbReference type="ARBA" id="ARBA00036239"/>
    </source>
</evidence>
<evidence type="ECO:0000259" key="17">
    <source>
        <dbReference type="Pfam" id="PF02932"/>
    </source>
</evidence>
<keyword evidence="7 15" id="KW-1133">Transmembrane helix</keyword>
<dbReference type="GO" id="GO:0004888">
    <property type="term" value="F:transmembrane signaling receptor activity"/>
    <property type="evidence" value="ECO:0007669"/>
    <property type="project" value="InterPro"/>
</dbReference>
<dbReference type="InterPro" id="IPR036734">
    <property type="entry name" value="Neur_chan_lig-bd_sf"/>
</dbReference>
<evidence type="ECO:0000256" key="12">
    <source>
        <dbReference type="ARBA" id="ARBA00023303"/>
    </source>
</evidence>
<dbReference type="CDD" id="cd19058">
    <property type="entry name" value="LGIC_TM_GABAAR_pi"/>
    <property type="match status" value="1"/>
</dbReference>
<dbReference type="PRINTS" id="PR00252">
    <property type="entry name" value="NRIONCHANNEL"/>
</dbReference>
<dbReference type="GO" id="GO:0005230">
    <property type="term" value="F:extracellular ligand-gated monoatomic ion channel activity"/>
    <property type="evidence" value="ECO:0007669"/>
    <property type="project" value="InterPro"/>
</dbReference>
<dbReference type="Proteomes" id="UP000824782">
    <property type="component" value="Unassembled WGS sequence"/>
</dbReference>
<dbReference type="InterPro" id="IPR047032">
    <property type="entry name" value="GABAAR_pi_TM"/>
</dbReference>
<dbReference type="InterPro" id="IPR006029">
    <property type="entry name" value="Neurotrans-gated_channel_TM"/>
</dbReference>
<dbReference type="InterPro" id="IPR018000">
    <property type="entry name" value="Neurotransmitter_ion_chnl_CS"/>
</dbReference>
<dbReference type="PROSITE" id="PS00236">
    <property type="entry name" value="NEUROTR_ION_CHANNEL"/>
    <property type="match status" value="1"/>
</dbReference>
<dbReference type="InterPro" id="IPR006201">
    <property type="entry name" value="Neur_channel"/>
</dbReference>
<dbReference type="InterPro" id="IPR038050">
    <property type="entry name" value="Neuro_actylchol_rec"/>
</dbReference>
<feature type="transmembrane region" description="Helical" evidence="15">
    <location>
        <begin position="163"/>
        <end position="187"/>
    </location>
</feature>
<evidence type="ECO:0000256" key="7">
    <source>
        <dbReference type="ARBA" id="ARBA00022989"/>
    </source>
</evidence>
<dbReference type="EMBL" id="WNYA01000004">
    <property type="protein sequence ID" value="KAG8579236.1"/>
    <property type="molecule type" value="Genomic_DNA"/>
</dbReference>
<keyword evidence="10" id="KW-0869">Chloride channel</keyword>
<reference evidence="18" key="1">
    <citation type="thesis" date="2020" institute="ProQuest LLC" country="789 East Eisenhower Parkway, Ann Arbor, MI, USA">
        <title>Comparative Genomics and Chromosome Evolution.</title>
        <authorList>
            <person name="Mudd A.B."/>
        </authorList>
    </citation>
    <scope>NUCLEOTIDE SEQUENCE</scope>
    <source>
        <strain evidence="18">237g6f4</strain>
        <tissue evidence="18">Blood</tissue>
    </source>
</reference>
<dbReference type="NCBIfam" id="TIGR00860">
    <property type="entry name" value="LIC"/>
    <property type="match status" value="1"/>
</dbReference>
<evidence type="ECO:0000256" key="9">
    <source>
        <dbReference type="ARBA" id="ARBA00023136"/>
    </source>
</evidence>
<comment type="catalytic activity">
    <reaction evidence="14">
        <text>Na(+)(in) = Na(+)(out)</text>
        <dbReference type="Rhea" id="RHEA:34963"/>
        <dbReference type="ChEBI" id="CHEBI:29101"/>
    </reaction>
</comment>
<keyword evidence="8 15" id="KW-0406">Ion transport</keyword>
<keyword evidence="4" id="KW-1003">Cell membrane</keyword>
<comment type="similarity">
    <text evidence="15">Belongs to the ligand-gated ion channel (TC 1.A.9) family.</text>
</comment>
<dbReference type="FunFam" id="2.70.170.10:FF:000074">
    <property type="entry name" value="Uncharacterized protein"/>
    <property type="match status" value="1"/>
</dbReference>
<comment type="subcellular location">
    <subcellularLocation>
        <location evidence="2">Cell membrane</location>
    </subcellularLocation>
    <subcellularLocation>
        <location evidence="1">Membrane</location>
        <topology evidence="1">Multi-pass membrane protein</topology>
    </subcellularLocation>
</comment>
<dbReference type="Gene3D" id="1.20.58.390">
    <property type="entry name" value="Neurotransmitter-gated ion-channel transmembrane domain"/>
    <property type="match status" value="1"/>
</dbReference>
<dbReference type="PANTHER" id="PTHR18945">
    <property type="entry name" value="NEUROTRANSMITTER GATED ION CHANNEL"/>
    <property type="match status" value="1"/>
</dbReference>
<dbReference type="Pfam" id="PF02931">
    <property type="entry name" value="Neur_chan_LBD"/>
    <property type="match status" value="1"/>
</dbReference>
<evidence type="ECO:0000256" key="13">
    <source>
        <dbReference type="ARBA" id="ARBA00034430"/>
    </source>
</evidence>
<keyword evidence="19" id="KW-1185">Reference proteome</keyword>
<evidence type="ECO:0000256" key="4">
    <source>
        <dbReference type="ARBA" id="ARBA00022475"/>
    </source>
</evidence>
<evidence type="ECO:0000256" key="15">
    <source>
        <dbReference type="RuleBase" id="RU000687"/>
    </source>
</evidence>
<keyword evidence="9 15" id="KW-0472">Membrane</keyword>
<name>A0AAV7C2R2_ENGPU</name>
<evidence type="ECO:0000313" key="18">
    <source>
        <dbReference type="EMBL" id="KAG8579236.1"/>
    </source>
</evidence>
<keyword evidence="6" id="KW-0732">Signal</keyword>
<dbReference type="GO" id="GO:0005254">
    <property type="term" value="F:chloride channel activity"/>
    <property type="evidence" value="ECO:0007669"/>
    <property type="project" value="UniProtKB-KW"/>
</dbReference>
<dbReference type="InterPro" id="IPR036719">
    <property type="entry name" value="Neuro-gated_channel_TM_sf"/>
</dbReference>
<feature type="domain" description="Neurotransmitter-gated ion-channel transmembrane" evidence="17">
    <location>
        <begin position="170"/>
        <end position="271"/>
    </location>
</feature>
<dbReference type="SUPFAM" id="SSF63712">
    <property type="entry name" value="Nicotinic receptor ligand binding domain-like"/>
    <property type="match status" value="1"/>
</dbReference>
<accession>A0AAV7C2R2</accession>
<dbReference type="InterPro" id="IPR006202">
    <property type="entry name" value="Neur_chan_lig-bd"/>
</dbReference>
<evidence type="ECO:0000256" key="11">
    <source>
        <dbReference type="ARBA" id="ARBA00023214"/>
    </source>
</evidence>
<keyword evidence="12 15" id="KW-0407">Ion channel</keyword>
<evidence type="ECO:0000256" key="2">
    <source>
        <dbReference type="ARBA" id="ARBA00004236"/>
    </source>
</evidence>
<evidence type="ECO:0000259" key="16">
    <source>
        <dbReference type="Pfam" id="PF02931"/>
    </source>
</evidence>
<evidence type="ECO:0000256" key="10">
    <source>
        <dbReference type="ARBA" id="ARBA00023173"/>
    </source>
</evidence>
<keyword evidence="3 15" id="KW-0813">Transport</keyword>
<evidence type="ECO:0008006" key="20">
    <source>
        <dbReference type="Google" id="ProtNLM"/>
    </source>
</evidence>
<protein>
    <recommendedName>
        <fullName evidence="20">Gamma-aminobutyric acid receptor subunit pi</fullName>
    </recommendedName>
</protein>
<dbReference type="GO" id="GO:0034707">
    <property type="term" value="C:chloride channel complex"/>
    <property type="evidence" value="ECO:0007669"/>
    <property type="project" value="UniProtKB-KW"/>
</dbReference>
<comment type="catalytic activity">
    <reaction evidence="13">
        <text>K(+)(in) = K(+)(out)</text>
        <dbReference type="Rhea" id="RHEA:29463"/>
        <dbReference type="ChEBI" id="CHEBI:29103"/>
    </reaction>
</comment>
<evidence type="ECO:0000256" key="6">
    <source>
        <dbReference type="ARBA" id="ARBA00022729"/>
    </source>
</evidence>
<feature type="transmembrane region" description="Helical" evidence="15">
    <location>
        <begin position="223"/>
        <end position="243"/>
    </location>
</feature>
<proteinExistence type="inferred from homology"/>
<dbReference type="InterPro" id="IPR006028">
    <property type="entry name" value="GABAA/Glycine_rcpt"/>
</dbReference>
<keyword evidence="5 15" id="KW-0812">Transmembrane</keyword>
<comment type="caution">
    <text evidence="18">The sequence shown here is derived from an EMBL/GenBank/DDBJ whole genome shotgun (WGS) entry which is preliminary data.</text>
</comment>
<dbReference type="SUPFAM" id="SSF90112">
    <property type="entry name" value="Neurotransmitter-gated ion-channel transmembrane pore"/>
    <property type="match status" value="1"/>
</dbReference>